<protein>
    <submittedName>
        <fullName evidence="2 3">Uncharacterized protein</fullName>
    </submittedName>
</protein>
<organism evidence="1 2">
    <name type="scientific">Globodera rostochiensis</name>
    <name type="common">Golden nematode worm</name>
    <name type="synonym">Heterodera rostochiensis</name>
    <dbReference type="NCBI Taxonomy" id="31243"/>
    <lineage>
        <taxon>Eukaryota</taxon>
        <taxon>Metazoa</taxon>
        <taxon>Ecdysozoa</taxon>
        <taxon>Nematoda</taxon>
        <taxon>Chromadorea</taxon>
        <taxon>Rhabditida</taxon>
        <taxon>Tylenchina</taxon>
        <taxon>Tylenchomorpha</taxon>
        <taxon>Tylenchoidea</taxon>
        <taxon>Heteroderidae</taxon>
        <taxon>Heteroderinae</taxon>
        <taxon>Globodera</taxon>
    </lineage>
</organism>
<name>A0A914GV27_GLORO</name>
<sequence length="170" mass="19148">METVCRRAHSRDYRFVTNASVTTVSNASSRLAPIIEDKFDQAKCARTERAIHYQTNLNMFNEFSLKTIGGGERTEEQQQLSVKVHLVTGVVDADVDEVDLPWILDLTKDLLLTMVMPVGFYTSQIKVQNRGHREILICQGLVSVLKCPVTVCRDVHDQIRTLSSSCCCKT</sequence>
<dbReference type="AlphaFoldDB" id="A0A914GV27"/>
<evidence type="ECO:0000313" key="1">
    <source>
        <dbReference type="Proteomes" id="UP000887572"/>
    </source>
</evidence>
<dbReference type="Proteomes" id="UP000887572">
    <property type="component" value="Unplaced"/>
</dbReference>
<keyword evidence="1" id="KW-1185">Reference proteome</keyword>
<evidence type="ECO:0000313" key="2">
    <source>
        <dbReference type="WBParaSite" id="Gr19_v10_g11046.t1"/>
    </source>
</evidence>
<dbReference type="WBParaSite" id="Gr19_v10_g6772.t1">
    <property type="protein sequence ID" value="Gr19_v10_g6772.t1"/>
    <property type="gene ID" value="Gr19_v10_g6772"/>
</dbReference>
<evidence type="ECO:0000313" key="3">
    <source>
        <dbReference type="WBParaSite" id="Gr19_v10_g6772.t1"/>
    </source>
</evidence>
<proteinExistence type="predicted"/>
<reference evidence="2 3" key="1">
    <citation type="submission" date="2022-11" db="UniProtKB">
        <authorList>
            <consortium name="WormBaseParasite"/>
        </authorList>
    </citation>
    <scope>IDENTIFICATION</scope>
</reference>
<accession>A0A914GV27</accession>
<dbReference type="WBParaSite" id="Gr19_v10_g11046.t1">
    <property type="protein sequence ID" value="Gr19_v10_g11046.t1"/>
    <property type="gene ID" value="Gr19_v10_g11046"/>
</dbReference>